<sequence length="50" mass="5583">MVAAIPKRFSIEEFHHSEPQPDVVIAVNKSEIILPDSQVTLPGFPDIWLA</sequence>
<protein>
    <submittedName>
        <fullName evidence="1">Uncharacterized protein</fullName>
    </submittedName>
</protein>
<accession>B7K173</accession>
<dbReference type="RefSeq" id="WP_012595536.1">
    <property type="nucleotide sequence ID" value="NC_011726.1"/>
</dbReference>
<organism evidence="1 2">
    <name type="scientific">Rippkaea orientalis (strain PCC 8801 / RF-1)</name>
    <name type="common">Cyanothece sp. (strain PCC 8801)</name>
    <dbReference type="NCBI Taxonomy" id="41431"/>
    <lineage>
        <taxon>Bacteria</taxon>
        <taxon>Bacillati</taxon>
        <taxon>Cyanobacteriota</taxon>
        <taxon>Cyanophyceae</taxon>
        <taxon>Oscillatoriophycideae</taxon>
        <taxon>Chroococcales</taxon>
        <taxon>Aphanothecaceae</taxon>
        <taxon>Rippkaea</taxon>
        <taxon>Rippkaea orientalis</taxon>
    </lineage>
</organism>
<dbReference type="Proteomes" id="UP000008204">
    <property type="component" value="Chromosome"/>
</dbReference>
<keyword evidence="2" id="KW-1185">Reference proteome</keyword>
<proteinExistence type="predicted"/>
<dbReference type="HOGENOM" id="CLU_3116990_0_0_3"/>
<reference evidence="2" key="1">
    <citation type="journal article" date="2011" name="MBio">
        <title>Novel metabolic attributes of the genus Cyanothece, comprising a group of unicellular nitrogen-fixing Cyanobacteria.</title>
        <authorList>
            <person name="Bandyopadhyay A."/>
            <person name="Elvitigala T."/>
            <person name="Welsh E."/>
            <person name="Stockel J."/>
            <person name="Liberton M."/>
            <person name="Min H."/>
            <person name="Sherman L.A."/>
            <person name="Pakrasi H.B."/>
        </authorList>
    </citation>
    <scope>NUCLEOTIDE SEQUENCE [LARGE SCALE GENOMIC DNA]</scope>
    <source>
        <strain evidence="2">PCC 8801</strain>
    </source>
</reference>
<name>B7K173_RIPO1</name>
<dbReference type="KEGG" id="cyp:PCC8801_2245"/>
<gene>
    <name evidence="1" type="ordered locus">PCC8801_2245</name>
</gene>
<evidence type="ECO:0000313" key="2">
    <source>
        <dbReference type="Proteomes" id="UP000008204"/>
    </source>
</evidence>
<dbReference type="AlphaFoldDB" id="B7K173"/>
<evidence type="ECO:0000313" key="1">
    <source>
        <dbReference type="EMBL" id="ACK66268.1"/>
    </source>
</evidence>
<dbReference type="STRING" id="41431.PCC8801_2245"/>
<dbReference type="EMBL" id="CP001287">
    <property type="protein sequence ID" value="ACK66268.1"/>
    <property type="molecule type" value="Genomic_DNA"/>
</dbReference>